<evidence type="ECO:0000256" key="1">
    <source>
        <dbReference type="SAM" id="MobiDB-lite"/>
    </source>
</evidence>
<feature type="compositionally biased region" description="Basic and acidic residues" evidence="1">
    <location>
        <begin position="63"/>
        <end position="80"/>
    </location>
</feature>
<feature type="region of interest" description="Disordered" evidence="1">
    <location>
        <begin position="39"/>
        <end position="80"/>
    </location>
</feature>
<feature type="signal peptide" evidence="2">
    <location>
        <begin position="1"/>
        <end position="26"/>
    </location>
</feature>
<organism evidence="3 4">
    <name type="scientific">Lichenifustis flavocetrariae</name>
    <dbReference type="NCBI Taxonomy" id="2949735"/>
    <lineage>
        <taxon>Bacteria</taxon>
        <taxon>Pseudomonadati</taxon>
        <taxon>Pseudomonadota</taxon>
        <taxon>Alphaproteobacteria</taxon>
        <taxon>Hyphomicrobiales</taxon>
        <taxon>Lichenihabitantaceae</taxon>
        <taxon>Lichenifustis</taxon>
    </lineage>
</organism>
<dbReference type="EMBL" id="JAMOIM010000019">
    <property type="protein sequence ID" value="MCW6510971.1"/>
    <property type="molecule type" value="Genomic_DNA"/>
</dbReference>
<keyword evidence="2" id="KW-0732">Signal</keyword>
<dbReference type="Proteomes" id="UP001165667">
    <property type="component" value="Unassembled WGS sequence"/>
</dbReference>
<evidence type="ECO:0000256" key="2">
    <source>
        <dbReference type="SAM" id="SignalP"/>
    </source>
</evidence>
<evidence type="ECO:0008006" key="5">
    <source>
        <dbReference type="Google" id="ProtNLM"/>
    </source>
</evidence>
<feature type="chain" id="PRO_5041383376" description="DUF680 domain-containing protein" evidence="2">
    <location>
        <begin position="27"/>
        <end position="80"/>
    </location>
</feature>
<evidence type="ECO:0000313" key="4">
    <source>
        <dbReference type="Proteomes" id="UP001165667"/>
    </source>
</evidence>
<evidence type="ECO:0000313" key="3">
    <source>
        <dbReference type="EMBL" id="MCW6510971.1"/>
    </source>
</evidence>
<keyword evidence="4" id="KW-1185">Reference proteome</keyword>
<comment type="caution">
    <text evidence="3">The sequence shown here is derived from an EMBL/GenBank/DDBJ whole genome shotgun (WGS) entry which is preliminary data.</text>
</comment>
<protein>
    <recommendedName>
        <fullName evidence="5">DUF680 domain-containing protein</fullName>
    </recommendedName>
</protein>
<dbReference type="AlphaFoldDB" id="A0AA41YYL0"/>
<feature type="compositionally biased region" description="Polar residues" evidence="1">
    <location>
        <begin position="40"/>
        <end position="62"/>
    </location>
</feature>
<proteinExistence type="predicted"/>
<accession>A0AA41YYL0</accession>
<name>A0AA41YYL0_9HYPH</name>
<sequence length="80" mass="8297">MNVPKFVAAAAILAAPMLFTGAPAQAFTARQATAAGQGTFVTSSGTPENMVSSGPIAQQGADNNRRPLKGDRHDRYFAGF</sequence>
<gene>
    <name evidence="3" type="ORF">M8523_23480</name>
</gene>
<reference evidence="3" key="1">
    <citation type="submission" date="2022-05" db="EMBL/GenBank/DDBJ databases">
        <authorList>
            <person name="Pankratov T."/>
        </authorList>
    </citation>
    <scope>NUCLEOTIDE SEQUENCE</scope>
    <source>
        <strain evidence="3">BP6-180914</strain>
    </source>
</reference>
<dbReference type="RefSeq" id="WP_282587339.1">
    <property type="nucleotide sequence ID" value="NZ_JAMOIM010000019.1"/>
</dbReference>